<dbReference type="EMBL" id="JAGIOE010000001">
    <property type="protein sequence ID" value="MBP2374510.1"/>
    <property type="molecule type" value="Genomic_DNA"/>
</dbReference>
<dbReference type="PANTHER" id="PTHR13696:SF99">
    <property type="entry name" value="COBYRINIC ACID AC-DIAMIDE SYNTHASE"/>
    <property type="match status" value="1"/>
</dbReference>
<dbReference type="RefSeq" id="WP_209907521.1">
    <property type="nucleotide sequence ID" value="NZ_BAAAMI010000017.1"/>
</dbReference>
<dbReference type="SUPFAM" id="SSF52540">
    <property type="entry name" value="P-loop containing nucleoside triphosphate hydrolases"/>
    <property type="match status" value="1"/>
</dbReference>
<dbReference type="InterPro" id="IPR027417">
    <property type="entry name" value="P-loop_NTPase"/>
</dbReference>
<organism evidence="2 3">
    <name type="scientific">Paeniglutamicibacter psychrophenolicus</name>
    <dbReference type="NCBI Taxonomy" id="257454"/>
    <lineage>
        <taxon>Bacteria</taxon>
        <taxon>Bacillati</taxon>
        <taxon>Actinomycetota</taxon>
        <taxon>Actinomycetes</taxon>
        <taxon>Micrococcales</taxon>
        <taxon>Micrococcaceae</taxon>
        <taxon>Paeniglutamicibacter</taxon>
    </lineage>
</organism>
<gene>
    <name evidence="2" type="ORF">JOF46_002422</name>
</gene>
<protein>
    <submittedName>
        <fullName evidence="2">Cellulose biosynthesis protein BcsQ</fullName>
    </submittedName>
</protein>
<dbReference type="InterPro" id="IPR025669">
    <property type="entry name" value="AAA_dom"/>
</dbReference>
<sequence length="342" mass="37842">MKALTFFNNKGGVGKTTLAVNMAYYLSKNHKKKILFVDCDPQCNATQILLPESTWKDVYESHEESEKRTILKTINNLRRGNSEIDKELPTIRSHRFGVDVLAGHPFLSLLEDTLSESWANFAGGQIGAAARTHWARSLVDSADYDLVIFDVGPSLGALNRSILIGSDAFLTPVAPDLFSLYSFDNLSTWFEKWGKTYARGIAAMLDENSITEINSLGLPIEASQNIIFAGYTTQEYLTKYTEGKARSVQAYDRYKNEIPSKAEALASHLGSSGHPLDLGVVPYMFSMVPLAQSAHAPIFSLTSRDGLNGAQFSQQRRYSEKLAEIGDNIAHSLNLNFVEVSN</sequence>
<name>A0ABS4WE70_9MICC</name>
<evidence type="ECO:0000259" key="1">
    <source>
        <dbReference type="Pfam" id="PF13614"/>
    </source>
</evidence>
<feature type="domain" description="AAA" evidence="1">
    <location>
        <begin position="1"/>
        <end position="195"/>
    </location>
</feature>
<accession>A0ABS4WE70</accession>
<dbReference type="Proteomes" id="UP000766570">
    <property type="component" value="Unassembled WGS sequence"/>
</dbReference>
<proteinExistence type="predicted"/>
<dbReference type="InterPro" id="IPR050678">
    <property type="entry name" value="DNA_Partitioning_ATPase"/>
</dbReference>
<dbReference type="Gene3D" id="3.40.50.300">
    <property type="entry name" value="P-loop containing nucleotide triphosphate hydrolases"/>
    <property type="match status" value="1"/>
</dbReference>
<comment type="caution">
    <text evidence="2">The sequence shown here is derived from an EMBL/GenBank/DDBJ whole genome shotgun (WGS) entry which is preliminary data.</text>
</comment>
<evidence type="ECO:0000313" key="3">
    <source>
        <dbReference type="Proteomes" id="UP000766570"/>
    </source>
</evidence>
<dbReference type="CDD" id="cd02042">
    <property type="entry name" value="ParAB_family"/>
    <property type="match status" value="1"/>
</dbReference>
<evidence type="ECO:0000313" key="2">
    <source>
        <dbReference type="EMBL" id="MBP2374510.1"/>
    </source>
</evidence>
<keyword evidence="3" id="KW-1185">Reference proteome</keyword>
<dbReference type="PANTHER" id="PTHR13696">
    <property type="entry name" value="P-LOOP CONTAINING NUCLEOSIDE TRIPHOSPHATE HYDROLASE"/>
    <property type="match status" value="1"/>
</dbReference>
<reference evidence="2 3" key="1">
    <citation type="submission" date="2021-03" db="EMBL/GenBank/DDBJ databases">
        <title>Sequencing the genomes of 1000 actinobacteria strains.</title>
        <authorList>
            <person name="Klenk H.-P."/>
        </authorList>
    </citation>
    <scope>NUCLEOTIDE SEQUENCE [LARGE SCALE GENOMIC DNA]</scope>
    <source>
        <strain evidence="2 3">DSM 15454</strain>
    </source>
</reference>
<dbReference type="Pfam" id="PF13614">
    <property type="entry name" value="AAA_31"/>
    <property type="match status" value="1"/>
</dbReference>